<accession>A0A6G1FT91</accession>
<evidence type="ECO:0000313" key="4">
    <source>
        <dbReference type="RefSeq" id="XP_033530614.1"/>
    </source>
</evidence>
<organism evidence="2">
    <name type="scientific">Eremomyces bilateralis CBS 781.70</name>
    <dbReference type="NCBI Taxonomy" id="1392243"/>
    <lineage>
        <taxon>Eukaryota</taxon>
        <taxon>Fungi</taxon>
        <taxon>Dikarya</taxon>
        <taxon>Ascomycota</taxon>
        <taxon>Pezizomycotina</taxon>
        <taxon>Dothideomycetes</taxon>
        <taxon>Dothideomycetes incertae sedis</taxon>
        <taxon>Eremomycetales</taxon>
        <taxon>Eremomycetaceae</taxon>
        <taxon>Eremomyces</taxon>
    </lineage>
</organism>
<evidence type="ECO:0000313" key="2">
    <source>
        <dbReference type="EMBL" id="KAF1808983.1"/>
    </source>
</evidence>
<reference evidence="2 4" key="1">
    <citation type="submission" date="2020-01" db="EMBL/GenBank/DDBJ databases">
        <authorList>
            <consortium name="DOE Joint Genome Institute"/>
            <person name="Haridas S."/>
            <person name="Albert R."/>
            <person name="Binder M."/>
            <person name="Bloem J."/>
            <person name="Labutti K."/>
            <person name="Salamov A."/>
            <person name="Andreopoulos B."/>
            <person name="Baker S.E."/>
            <person name="Barry K."/>
            <person name="Bills G."/>
            <person name="Bluhm B.H."/>
            <person name="Cannon C."/>
            <person name="Castanera R."/>
            <person name="Culley D.E."/>
            <person name="Daum C."/>
            <person name="Ezra D."/>
            <person name="Gonzalez J.B."/>
            <person name="Henrissat B."/>
            <person name="Kuo A."/>
            <person name="Liang C."/>
            <person name="Lipzen A."/>
            <person name="Lutzoni F."/>
            <person name="Magnuson J."/>
            <person name="Mondo S."/>
            <person name="Nolan M."/>
            <person name="Ohm R."/>
            <person name="Pangilinan J."/>
            <person name="Park H.-J."/>
            <person name="Ramirez L."/>
            <person name="Alfaro M."/>
            <person name="Sun H."/>
            <person name="Tritt A."/>
            <person name="Yoshinaga Y."/>
            <person name="Zwiers L.-H."/>
            <person name="Turgeon B.G."/>
            <person name="Goodwin S.B."/>
            <person name="Spatafora J.W."/>
            <person name="Crous P.W."/>
            <person name="Grigoriev I.V."/>
        </authorList>
    </citation>
    <scope>NUCLEOTIDE SEQUENCE</scope>
    <source>
        <strain evidence="2 4">CBS 781.70</strain>
    </source>
</reference>
<dbReference type="Proteomes" id="UP000504638">
    <property type="component" value="Unplaced"/>
</dbReference>
<keyword evidence="3" id="KW-1185">Reference proteome</keyword>
<evidence type="ECO:0000256" key="1">
    <source>
        <dbReference type="SAM" id="MobiDB-lite"/>
    </source>
</evidence>
<sequence>MSSSLRLLGSTFPRSHAILSSGYLPRIRPQRSIHLSNRLRRSQADKSEEDANGVPSLSGGQRFTFEALGITGWAKWSIVAVLSILGTMETIFYAKWAWGWWNQDGRPKHDE</sequence>
<reference evidence="4" key="3">
    <citation type="submission" date="2025-04" db="UniProtKB">
        <authorList>
            <consortium name="RefSeq"/>
        </authorList>
    </citation>
    <scope>IDENTIFICATION</scope>
    <source>
        <strain evidence="4">CBS 781.70</strain>
    </source>
</reference>
<dbReference type="OrthoDB" id="5231661at2759"/>
<reference evidence="4" key="2">
    <citation type="submission" date="2020-04" db="EMBL/GenBank/DDBJ databases">
        <authorList>
            <consortium name="NCBI Genome Project"/>
        </authorList>
    </citation>
    <scope>NUCLEOTIDE SEQUENCE</scope>
    <source>
        <strain evidence="4">CBS 781.70</strain>
    </source>
</reference>
<gene>
    <name evidence="2 4" type="ORF">P152DRAFT_462037</name>
</gene>
<evidence type="ECO:0000313" key="3">
    <source>
        <dbReference type="Proteomes" id="UP000504638"/>
    </source>
</evidence>
<feature type="region of interest" description="Disordered" evidence="1">
    <location>
        <begin position="38"/>
        <end position="60"/>
    </location>
</feature>
<dbReference type="AlphaFoldDB" id="A0A6G1FT91"/>
<dbReference type="RefSeq" id="XP_033530614.1">
    <property type="nucleotide sequence ID" value="XM_033680257.1"/>
</dbReference>
<dbReference type="GeneID" id="54420827"/>
<dbReference type="EMBL" id="ML975177">
    <property type="protein sequence ID" value="KAF1808983.1"/>
    <property type="molecule type" value="Genomic_DNA"/>
</dbReference>
<name>A0A6G1FT91_9PEZI</name>
<proteinExistence type="predicted"/>
<protein>
    <submittedName>
        <fullName evidence="2 4">Uncharacterized protein</fullName>
    </submittedName>
</protein>